<evidence type="ECO:0000256" key="4">
    <source>
        <dbReference type="ARBA" id="ARBA00022989"/>
    </source>
</evidence>
<reference evidence="7 8" key="1">
    <citation type="submission" date="2021-10" db="EMBL/GenBank/DDBJ databases">
        <authorList>
            <person name="Criscuolo A."/>
        </authorList>
    </citation>
    <scope>NUCLEOTIDE SEQUENCE [LARGE SCALE GENOMIC DNA]</scope>
    <source>
        <strain evidence="8">CIP 111883</strain>
    </source>
</reference>
<dbReference type="PANTHER" id="PTHR30249">
    <property type="entry name" value="PUTATIVE SEROTONIN TRANSPORTER"/>
    <property type="match status" value="1"/>
</dbReference>
<dbReference type="EMBL" id="CAKJTJ010000017">
    <property type="protein sequence ID" value="CAG9622142.1"/>
    <property type="molecule type" value="Genomic_DNA"/>
</dbReference>
<evidence type="ECO:0000256" key="1">
    <source>
        <dbReference type="ARBA" id="ARBA00004651"/>
    </source>
</evidence>
<feature type="transmembrane region" description="Helical" evidence="6">
    <location>
        <begin position="31"/>
        <end position="51"/>
    </location>
</feature>
<dbReference type="PANTHER" id="PTHR30249:SF17">
    <property type="entry name" value="HOLIN-LIKE PROTEIN CIDB"/>
    <property type="match status" value="1"/>
</dbReference>
<dbReference type="RefSeq" id="WP_230502353.1">
    <property type="nucleotide sequence ID" value="NZ_CAKJTJ010000017.1"/>
</dbReference>
<dbReference type="Proteomes" id="UP000789833">
    <property type="component" value="Unassembled WGS sequence"/>
</dbReference>
<organism evidence="7 8">
    <name type="scientific">Sutcliffiella rhizosphaerae</name>
    <dbReference type="NCBI Taxonomy" id="2880967"/>
    <lineage>
        <taxon>Bacteria</taxon>
        <taxon>Bacillati</taxon>
        <taxon>Bacillota</taxon>
        <taxon>Bacilli</taxon>
        <taxon>Bacillales</taxon>
        <taxon>Bacillaceae</taxon>
        <taxon>Sutcliffiella</taxon>
    </lineage>
</organism>
<evidence type="ECO:0000313" key="7">
    <source>
        <dbReference type="EMBL" id="CAG9622142.1"/>
    </source>
</evidence>
<feature type="transmembrane region" description="Helical" evidence="6">
    <location>
        <begin position="90"/>
        <end position="111"/>
    </location>
</feature>
<evidence type="ECO:0000256" key="2">
    <source>
        <dbReference type="ARBA" id="ARBA00022475"/>
    </source>
</evidence>
<protein>
    <submittedName>
        <fullName evidence="7">Inner membrane protein YohK</fullName>
    </submittedName>
</protein>
<comment type="caution">
    <text evidence="7">The sequence shown here is derived from an EMBL/GenBank/DDBJ whole genome shotgun (WGS) entry which is preliminary data.</text>
</comment>
<proteinExistence type="predicted"/>
<comment type="subcellular location">
    <subcellularLocation>
        <location evidence="1">Cell membrane</location>
        <topology evidence="1">Multi-pass membrane protein</topology>
    </subcellularLocation>
</comment>
<keyword evidence="8" id="KW-1185">Reference proteome</keyword>
<evidence type="ECO:0000256" key="6">
    <source>
        <dbReference type="SAM" id="Phobius"/>
    </source>
</evidence>
<accession>A0ABN8ADI3</accession>
<feature type="transmembrane region" description="Helical" evidence="6">
    <location>
        <begin position="6"/>
        <end position="24"/>
    </location>
</feature>
<keyword evidence="5 6" id="KW-0472">Membrane</keyword>
<evidence type="ECO:0000313" key="8">
    <source>
        <dbReference type="Proteomes" id="UP000789833"/>
    </source>
</evidence>
<feature type="transmembrane region" description="Helical" evidence="6">
    <location>
        <begin position="207"/>
        <end position="227"/>
    </location>
</feature>
<feature type="transmembrane region" description="Helical" evidence="6">
    <location>
        <begin position="57"/>
        <end position="78"/>
    </location>
</feature>
<gene>
    <name evidence="7" type="primary">yohK</name>
    <name evidence="7" type="ORF">BACCIP111883_02933</name>
</gene>
<keyword evidence="2" id="KW-1003">Cell membrane</keyword>
<dbReference type="InterPro" id="IPR007300">
    <property type="entry name" value="CidB/LrgB"/>
</dbReference>
<dbReference type="Pfam" id="PF04172">
    <property type="entry name" value="LrgB"/>
    <property type="match status" value="1"/>
</dbReference>
<sequence length="228" mass="24610">MIVLQGSLYILFTIIVFWFMRMIYYKYKFSILNPVVTTTAVIIVVLLGMNINYATYMIGGSWIQEFLGPAVVALAYPLYSQRDTIVRYRFPLVVGLLTGVTAGIVSGLFYVKVADLDFSYSVSFLPKSVTSPIAMDIAHISGGIPSLAAALVIISGVIGAVIGPKLLNFLKITHYLSVGLGLGCAAHGIGTAKAMEYGEKEAACSSISMTLSALLYALVLPTTIHYFL</sequence>
<evidence type="ECO:0000256" key="5">
    <source>
        <dbReference type="ARBA" id="ARBA00023136"/>
    </source>
</evidence>
<keyword evidence="3 6" id="KW-0812">Transmembrane</keyword>
<name>A0ABN8ADI3_9BACI</name>
<feature type="transmembrane region" description="Helical" evidence="6">
    <location>
        <begin position="175"/>
        <end position="195"/>
    </location>
</feature>
<evidence type="ECO:0000256" key="3">
    <source>
        <dbReference type="ARBA" id="ARBA00022692"/>
    </source>
</evidence>
<feature type="transmembrane region" description="Helical" evidence="6">
    <location>
        <begin position="144"/>
        <end position="163"/>
    </location>
</feature>
<keyword evidence="4 6" id="KW-1133">Transmembrane helix</keyword>